<organism evidence="1 2">
    <name type="scientific">Micropruina glycogenica</name>
    <dbReference type="NCBI Taxonomy" id="75385"/>
    <lineage>
        <taxon>Bacteria</taxon>
        <taxon>Bacillati</taxon>
        <taxon>Actinomycetota</taxon>
        <taxon>Actinomycetes</taxon>
        <taxon>Propionibacteriales</taxon>
        <taxon>Nocardioidaceae</taxon>
        <taxon>Micropruina</taxon>
    </lineage>
</organism>
<reference evidence="1 2" key="1">
    <citation type="submission" date="2018-02" db="EMBL/GenBank/DDBJ databases">
        <authorList>
            <person name="Cohen D.B."/>
            <person name="Kent A.D."/>
        </authorList>
    </citation>
    <scope>NUCLEOTIDE SEQUENCE [LARGE SCALE GENOMIC DNA]</scope>
    <source>
        <strain evidence="1">1</strain>
    </source>
</reference>
<evidence type="ECO:0000313" key="2">
    <source>
        <dbReference type="Proteomes" id="UP000238164"/>
    </source>
</evidence>
<dbReference type="KEGG" id="mgg:MPLG2_1444"/>
<sequence>MSGSPIKARGQYCPSGSTPTAFTVDRMTAPWQQVLANIGALNNPQAPFSYWVDRDAIVGHWFVAKITSLGIGSVDSFDKE</sequence>
<evidence type="ECO:0000313" key="1">
    <source>
        <dbReference type="EMBL" id="SPD86480.1"/>
    </source>
</evidence>
<dbReference type="Proteomes" id="UP000238164">
    <property type="component" value="Chromosome 1"/>
</dbReference>
<keyword evidence="2" id="KW-1185">Reference proteome</keyword>
<accession>A0A2N9JFX7</accession>
<gene>
    <name evidence="1" type="ORF">MPLG2_1444</name>
</gene>
<dbReference type="AlphaFoldDB" id="A0A2N9JFX7"/>
<protein>
    <submittedName>
        <fullName evidence="1">Uncharacterized protein</fullName>
    </submittedName>
</protein>
<name>A0A2N9JFX7_9ACTN</name>
<dbReference type="EMBL" id="LT985188">
    <property type="protein sequence ID" value="SPD86480.1"/>
    <property type="molecule type" value="Genomic_DNA"/>
</dbReference>
<proteinExistence type="predicted"/>